<gene>
    <name evidence="1" type="ORF">NB231_07802</name>
</gene>
<evidence type="ECO:0000313" key="1">
    <source>
        <dbReference type="EMBL" id="EAR21057.1"/>
    </source>
</evidence>
<sequence>MKIGSPALADEELGEALRCIAQELGCRTIVLPHEHVSALRDIFRGRAGGQAEVLAVWLVS</sequence>
<dbReference type="EMBL" id="AAOF01000013">
    <property type="protein sequence ID" value="EAR21057.1"/>
    <property type="molecule type" value="Genomic_DNA"/>
</dbReference>
<keyword evidence="2" id="KW-1185">Reference proteome</keyword>
<protein>
    <submittedName>
        <fullName evidence="1">Uncharacterized protein</fullName>
    </submittedName>
</protein>
<evidence type="ECO:0000313" key="2">
    <source>
        <dbReference type="Proteomes" id="UP000003374"/>
    </source>
</evidence>
<reference evidence="1 2" key="1">
    <citation type="submission" date="2006-02" db="EMBL/GenBank/DDBJ databases">
        <authorList>
            <person name="Waterbury J."/>
            <person name="Ferriera S."/>
            <person name="Johnson J."/>
            <person name="Kravitz S."/>
            <person name="Halpern A."/>
            <person name="Remington K."/>
            <person name="Beeson K."/>
            <person name="Tran B."/>
            <person name="Rogers Y.-H."/>
            <person name="Friedman R."/>
            <person name="Venter J.C."/>
        </authorList>
    </citation>
    <scope>NUCLEOTIDE SEQUENCE [LARGE SCALE GENOMIC DNA]</scope>
    <source>
        <strain evidence="1 2">Nb-231</strain>
    </source>
</reference>
<organism evidence="1 2">
    <name type="scientific">Nitrococcus mobilis Nb-231</name>
    <dbReference type="NCBI Taxonomy" id="314278"/>
    <lineage>
        <taxon>Bacteria</taxon>
        <taxon>Pseudomonadati</taxon>
        <taxon>Pseudomonadota</taxon>
        <taxon>Gammaproteobacteria</taxon>
        <taxon>Chromatiales</taxon>
        <taxon>Ectothiorhodospiraceae</taxon>
        <taxon>Nitrococcus</taxon>
    </lineage>
</organism>
<dbReference type="HOGENOM" id="CLU_2936924_0_0_6"/>
<dbReference type="Proteomes" id="UP000003374">
    <property type="component" value="Unassembled WGS sequence"/>
</dbReference>
<dbReference type="AlphaFoldDB" id="A4BTF5"/>
<proteinExistence type="predicted"/>
<accession>A4BTF5</accession>
<name>A4BTF5_9GAMM</name>
<comment type="caution">
    <text evidence="1">The sequence shown here is derived from an EMBL/GenBank/DDBJ whole genome shotgun (WGS) entry which is preliminary data.</text>
</comment>